<proteinExistence type="predicted"/>
<protein>
    <submittedName>
        <fullName evidence="1">Uncharacterized protein</fullName>
    </submittedName>
</protein>
<organism evidence="1 2">
    <name type="scientific">Collybia nuda</name>
    <dbReference type="NCBI Taxonomy" id="64659"/>
    <lineage>
        <taxon>Eukaryota</taxon>
        <taxon>Fungi</taxon>
        <taxon>Dikarya</taxon>
        <taxon>Basidiomycota</taxon>
        <taxon>Agaricomycotina</taxon>
        <taxon>Agaricomycetes</taxon>
        <taxon>Agaricomycetidae</taxon>
        <taxon>Agaricales</taxon>
        <taxon>Tricholomatineae</taxon>
        <taxon>Clitocybaceae</taxon>
        <taxon>Collybia</taxon>
    </lineage>
</organism>
<dbReference type="Proteomes" id="UP000807353">
    <property type="component" value="Unassembled WGS sequence"/>
</dbReference>
<sequence length="74" mass="8388">MLDCRLEVSVDDFNNVREGKGKLLPTLLHLFKFTLPLGHPQETEGVNDFQKDPKTKFPSYSCSTPPFLAAITRH</sequence>
<dbReference type="EMBL" id="MU150405">
    <property type="protein sequence ID" value="KAF9456736.1"/>
    <property type="molecule type" value="Genomic_DNA"/>
</dbReference>
<dbReference type="OrthoDB" id="278338at2759"/>
<evidence type="ECO:0000313" key="1">
    <source>
        <dbReference type="EMBL" id="KAF9456736.1"/>
    </source>
</evidence>
<comment type="caution">
    <text evidence="1">The sequence shown here is derived from an EMBL/GenBank/DDBJ whole genome shotgun (WGS) entry which is preliminary data.</text>
</comment>
<keyword evidence="2" id="KW-1185">Reference proteome</keyword>
<dbReference type="AlphaFoldDB" id="A0A9P5XWC1"/>
<name>A0A9P5XWC1_9AGAR</name>
<evidence type="ECO:0000313" key="2">
    <source>
        <dbReference type="Proteomes" id="UP000807353"/>
    </source>
</evidence>
<accession>A0A9P5XWC1</accession>
<gene>
    <name evidence="1" type="ORF">BDZ94DRAFT_321018</name>
</gene>
<reference evidence="1" key="1">
    <citation type="submission" date="2020-11" db="EMBL/GenBank/DDBJ databases">
        <authorList>
            <consortium name="DOE Joint Genome Institute"/>
            <person name="Ahrendt S."/>
            <person name="Riley R."/>
            <person name="Andreopoulos W."/>
            <person name="Labutti K."/>
            <person name="Pangilinan J."/>
            <person name="Ruiz-Duenas F.J."/>
            <person name="Barrasa J.M."/>
            <person name="Sanchez-Garcia M."/>
            <person name="Camarero S."/>
            <person name="Miyauchi S."/>
            <person name="Serrano A."/>
            <person name="Linde D."/>
            <person name="Babiker R."/>
            <person name="Drula E."/>
            <person name="Ayuso-Fernandez I."/>
            <person name="Pacheco R."/>
            <person name="Padilla G."/>
            <person name="Ferreira P."/>
            <person name="Barriuso J."/>
            <person name="Kellner H."/>
            <person name="Castanera R."/>
            <person name="Alfaro M."/>
            <person name="Ramirez L."/>
            <person name="Pisabarro A.G."/>
            <person name="Kuo A."/>
            <person name="Tritt A."/>
            <person name="Lipzen A."/>
            <person name="He G."/>
            <person name="Yan M."/>
            <person name="Ng V."/>
            <person name="Cullen D."/>
            <person name="Martin F."/>
            <person name="Rosso M.-N."/>
            <person name="Henrissat B."/>
            <person name="Hibbett D."/>
            <person name="Martinez A.T."/>
            <person name="Grigoriev I.V."/>
        </authorList>
    </citation>
    <scope>NUCLEOTIDE SEQUENCE</scope>
    <source>
        <strain evidence="1">CBS 247.69</strain>
    </source>
</reference>